<proteinExistence type="predicted"/>
<evidence type="ECO:0000313" key="2">
    <source>
        <dbReference type="Proteomes" id="UP000314294"/>
    </source>
</evidence>
<accession>A0A4Z2IXK6</accession>
<keyword evidence="2" id="KW-1185">Reference proteome</keyword>
<organism evidence="1 2">
    <name type="scientific">Liparis tanakae</name>
    <name type="common">Tanaka's snailfish</name>
    <dbReference type="NCBI Taxonomy" id="230148"/>
    <lineage>
        <taxon>Eukaryota</taxon>
        <taxon>Metazoa</taxon>
        <taxon>Chordata</taxon>
        <taxon>Craniata</taxon>
        <taxon>Vertebrata</taxon>
        <taxon>Euteleostomi</taxon>
        <taxon>Actinopterygii</taxon>
        <taxon>Neopterygii</taxon>
        <taxon>Teleostei</taxon>
        <taxon>Neoteleostei</taxon>
        <taxon>Acanthomorphata</taxon>
        <taxon>Eupercaria</taxon>
        <taxon>Perciformes</taxon>
        <taxon>Cottioidei</taxon>
        <taxon>Cottales</taxon>
        <taxon>Liparidae</taxon>
        <taxon>Liparis</taxon>
    </lineage>
</organism>
<dbReference type="Proteomes" id="UP000314294">
    <property type="component" value="Unassembled WGS sequence"/>
</dbReference>
<comment type="caution">
    <text evidence="1">The sequence shown here is derived from an EMBL/GenBank/DDBJ whole genome shotgun (WGS) entry which is preliminary data.</text>
</comment>
<reference evidence="1 2" key="1">
    <citation type="submission" date="2019-03" db="EMBL/GenBank/DDBJ databases">
        <title>First draft genome of Liparis tanakae, snailfish: a comprehensive survey of snailfish specific genes.</title>
        <authorList>
            <person name="Kim W."/>
            <person name="Song I."/>
            <person name="Jeong J.-H."/>
            <person name="Kim D."/>
            <person name="Kim S."/>
            <person name="Ryu S."/>
            <person name="Song J.Y."/>
            <person name="Lee S.K."/>
        </authorList>
    </citation>
    <scope>NUCLEOTIDE SEQUENCE [LARGE SCALE GENOMIC DNA]</scope>
    <source>
        <tissue evidence="1">Muscle</tissue>
    </source>
</reference>
<dbReference type="EMBL" id="SRLO01000042">
    <property type="protein sequence ID" value="TNN82022.1"/>
    <property type="molecule type" value="Genomic_DNA"/>
</dbReference>
<name>A0A4Z2IXK6_9TELE</name>
<gene>
    <name evidence="1" type="ORF">EYF80_007668</name>
</gene>
<sequence length="131" mass="13954">MPFPQQPSLPPTYREAEIASVLLVYCTIPPETQDLHSGDLHGVVSMSGTGQKLSPSTEGGTALCQQSSEIYSKPTQPVATLICPCAAENTNHLADPTQPSTIHFIFCANEFIIRRDLPLGASAVSREGAMA</sequence>
<protein>
    <submittedName>
        <fullName evidence="1">Uncharacterized protein</fullName>
    </submittedName>
</protein>
<dbReference type="AlphaFoldDB" id="A0A4Z2IXK6"/>
<evidence type="ECO:0000313" key="1">
    <source>
        <dbReference type="EMBL" id="TNN82022.1"/>
    </source>
</evidence>